<dbReference type="PROSITE" id="PS51450">
    <property type="entry name" value="LRR"/>
    <property type="match status" value="1"/>
</dbReference>
<reference evidence="11 12" key="1">
    <citation type="journal article" date="2018" name="PLoS Genet.">
        <title>Population sequencing reveals clonal diversity and ancestral inbreeding in the grapevine cultivar Chardonnay.</title>
        <authorList>
            <person name="Roach M.J."/>
            <person name="Johnson D.L."/>
            <person name="Bohlmann J."/>
            <person name="van Vuuren H.J."/>
            <person name="Jones S.J."/>
            <person name="Pretorius I.S."/>
            <person name="Schmidt S.A."/>
            <person name="Borneman A.R."/>
        </authorList>
    </citation>
    <scope>NUCLEOTIDE SEQUENCE [LARGE SCALE GENOMIC DNA]</scope>
    <source>
        <strain evidence="12">cv. Chardonnay</strain>
        <tissue evidence="11">Leaf</tissue>
    </source>
</reference>
<feature type="domain" description="C-JID" evidence="8">
    <location>
        <begin position="830"/>
        <end position="956"/>
    </location>
</feature>
<dbReference type="SUPFAM" id="SSF52047">
    <property type="entry name" value="RNI-like"/>
    <property type="match status" value="1"/>
</dbReference>
<dbReference type="GO" id="GO:0043531">
    <property type="term" value="F:ADP binding"/>
    <property type="evidence" value="ECO:0007669"/>
    <property type="project" value="InterPro"/>
</dbReference>
<comment type="caution">
    <text evidence="11">The sequence shown here is derived from an EMBL/GenBank/DDBJ whole genome shotgun (WGS) entry which is preliminary data.</text>
</comment>
<sequence>MGYNIVGMDFHLKQLKSLIKVELDEVLMVGIYGIGGIGKTTISKAIYNDISSQFDGPKFNNISQGINVIKERLRLKRVLIVLDDVDNYMQLENLAGKHENKLDMHDLVQQMGQEIVRQECLKEPGNRSRLWDHNDVDSVLTRNTGTQAIEGLFVQSSLASQISTNSFTKMNRLRLLKVYYPEFGERDFETLKNLDFPYFELRYFHFKGYPLESLPTNFHAKNLVELNLKHSSIKQLWKGNEILDNLKVIKLSYSKVHVEFLDFSSVPNLEILILEGCGSLESLPRNFHKLERLRSLSCKGCLNMKSFPVIKGDMSFPEIKDDMENLKRLDLRETGIEELPSSIGHLKALQHLDLTCCRSLRSLSESICNLSSLETLILKWCFNLKGFPEIKDDMENLKRLDLRETSIEELPSSIGHLKALQHLDLTCCRSLRSLSESICNLSSLETLILERCSNLKGFPEIKDDMENLKRLDLSFTGIEELPSSIRHLKALKHLNLDCCTELVSLPDSICNLSSLETLTVKKCSNLKGFPEIKDDMENLKRLDLSFTGIEELPSSIGRLKALKHLNLKCCIELVSLPDSICNLSSLETLDVQKCPQLERVEVNLVGSLDLTCCILKQRVIWWSNNLPHDEVEGEVLNHHVFSLSSLVEGISGDSFHLSALEVLSVGNFSPIERRFLSDIFRQSSLESVSFHNYNLMEEGIPSDIWNLSSLENLSLSNCSLTEGEILNHICHLSSLQNLSLDGNHFSSIPANIIQLSKLRTLDLNHCLKLLQIPELPPSLRVLDVQDCPCLETLSSPSSLLGLSLFKCFESAIEEWSYCQNKVEIFMPGNNGIPEWISHKKKGFEIVVELPENWWEDNNFLGFALCSVFKFNEVRIWCKLTFHHFYLSESKFGGRVMFCRRLFCNGGESNGVFVKFYPKVDIKIEGWSNEWRHMKASFDGNLEEVEECGLHLIYKTNILNRDSNATNHWPRLLSENTDFNVKEKS</sequence>
<dbReference type="PANTHER" id="PTHR36766:SF30">
    <property type="entry name" value="TIR-NBS TYPE DISEASE RESISTANCE PROTEIN-RELATED"/>
    <property type="match status" value="1"/>
</dbReference>
<dbReference type="GO" id="GO:0061809">
    <property type="term" value="F:NAD+ nucleosidase activity, cyclic ADP-ribose generating"/>
    <property type="evidence" value="ECO:0007669"/>
    <property type="project" value="UniProtKB-EC"/>
</dbReference>
<dbReference type="SUPFAM" id="SSF52540">
    <property type="entry name" value="P-loop containing nucleoside triphosphate hydrolases"/>
    <property type="match status" value="1"/>
</dbReference>
<dbReference type="Pfam" id="PF23286">
    <property type="entry name" value="LRR_13"/>
    <property type="match status" value="1"/>
</dbReference>
<evidence type="ECO:0000259" key="8">
    <source>
        <dbReference type="Pfam" id="PF20160"/>
    </source>
</evidence>
<dbReference type="PRINTS" id="PR00364">
    <property type="entry name" value="DISEASERSIST"/>
</dbReference>
<dbReference type="Gene3D" id="3.80.10.10">
    <property type="entry name" value="Ribonuclease Inhibitor"/>
    <property type="match status" value="4"/>
</dbReference>
<dbReference type="InterPro" id="IPR055414">
    <property type="entry name" value="LRR_R13L4/SHOC2-like"/>
</dbReference>
<evidence type="ECO:0000256" key="6">
    <source>
        <dbReference type="ARBA" id="ARBA00047304"/>
    </source>
</evidence>
<comment type="catalytic activity">
    <reaction evidence="6">
        <text>NAD(+) + H2O = ADP-D-ribose + nicotinamide + H(+)</text>
        <dbReference type="Rhea" id="RHEA:16301"/>
        <dbReference type="ChEBI" id="CHEBI:15377"/>
        <dbReference type="ChEBI" id="CHEBI:15378"/>
        <dbReference type="ChEBI" id="CHEBI:17154"/>
        <dbReference type="ChEBI" id="CHEBI:57540"/>
        <dbReference type="ChEBI" id="CHEBI:57967"/>
        <dbReference type="EC" id="3.2.2.6"/>
    </reaction>
    <physiologicalReaction direction="left-to-right" evidence="6">
        <dbReference type="Rhea" id="RHEA:16302"/>
    </physiologicalReaction>
</comment>
<dbReference type="AlphaFoldDB" id="A0A438GWV6"/>
<dbReference type="Pfam" id="PF20160">
    <property type="entry name" value="C-JID"/>
    <property type="match status" value="1"/>
</dbReference>
<evidence type="ECO:0000256" key="1">
    <source>
        <dbReference type="ARBA" id="ARBA00011982"/>
    </source>
</evidence>
<dbReference type="Proteomes" id="UP000288805">
    <property type="component" value="Unassembled WGS sequence"/>
</dbReference>
<dbReference type="InterPro" id="IPR003591">
    <property type="entry name" value="Leu-rich_rpt_typical-subtyp"/>
</dbReference>
<dbReference type="Pfam" id="PF00560">
    <property type="entry name" value="LRR_1"/>
    <property type="match status" value="1"/>
</dbReference>
<evidence type="ECO:0000259" key="7">
    <source>
        <dbReference type="Pfam" id="PF00931"/>
    </source>
</evidence>
<dbReference type="SUPFAM" id="SSF52058">
    <property type="entry name" value="L domain-like"/>
    <property type="match status" value="2"/>
</dbReference>
<dbReference type="InterPro" id="IPR002182">
    <property type="entry name" value="NB-ARC"/>
</dbReference>
<dbReference type="Gene3D" id="3.40.50.300">
    <property type="entry name" value="P-loop containing nucleotide triphosphate hydrolases"/>
    <property type="match status" value="1"/>
</dbReference>
<evidence type="ECO:0000313" key="11">
    <source>
        <dbReference type="EMBL" id="RVW76679.1"/>
    </source>
</evidence>
<evidence type="ECO:0000256" key="4">
    <source>
        <dbReference type="ARBA" id="ARBA00022821"/>
    </source>
</evidence>
<dbReference type="SMART" id="SM00369">
    <property type="entry name" value="LRR_TYP"/>
    <property type="match status" value="5"/>
</dbReference>
<accession>A0A438GWV6</accession>
<dbReference type="Pfam" id="PF07725">
    <property type="entry name" value="LRR_3"/>
    <property type="match status" value="1"/>
</dbReference>
<dbReference type="Pfam" id="PF23598">
    <property type="entry name" value="LRR_14"/>
    <property type="match status" value="1"/>
</dbReference>
<dbReference type="EC" id="3.2.2.6" evidence="1"/>
<feature type="domain" description="NB-ARC" evidence="7">
    <location>
        <begin position="23"/>
        <end position="65"/>
    </location>
</feature>
<feature type="domain" description="Disease resistance protein RPS4B/Roq1-like leucine-rich repeats" evidence="9">
    <location>
        <begin position="512"/>
        <end position="612"/>
    </location>
</feature>
<dbReference type="GO" id="GO:0006952">
    <property type="term" value="P:defense response"/>
    <property type="evidence" value="ECO:0007669"/>
    <property type="project" value="UniProtKB-KW"/>
</dbReference>
<dbReference type="EMBL" id="QGNW01000324">
    <property type="protein sequence ID" value="RVW76679.1"/>
    <property type="molecule type" value="Genomic_DNA"/>
</dbReference>
<dbReference type="InterPro" id="IPR027417">
    <property type="entry name" value="P-loop_NTPase"/>
</dbReference>
<evidence type="ECO:0000259" key="10">
    <source>
        <dbReference type="Pfam" id="PF23598"/>
    </source>
</evidence>
<keyword evidence="2" id="KW-0433">Leucine-rich repeat</keyword>
<evidence type="ECO:0000313" key="12">
    <source>
        <dbReference type="Proteomes" id="UP000288805"/>
    </source>
</evidence>
<evidence type="ECO:0000256" key="5">
    <source>
        <dbReference type="ARBA" id="ARBA00023027"/>
    </source>
</evidence>
<dbReference type="InterPro" id="IPR001611">
    <property type="entry name" value="Leu-rich_rpt"/>
</dbReference>
<dbReference type="InterPro" id="IPR045344">
    <property type="entry name" value="C-JID"/>
</dbReference>
<dbReference type="InterPro" id="IPR011713">
    <property type="entry name" value="Leu-rich_rpt_3"/>
</dbReference>
<feature type="domain" description="Disease resistance R13L4/SHOC-2-like LRR" evidence="10">
    <location>
        <begin position="325"/>
        <end position="399"/>
    </location>
</feature>
<dbReference type="Pfam" id="PF00931">
    <property type="entry name" value="NB-ARC"/>
    <property type="match status" value="1"/>
</dbReference>
<evidence type="ECO:0000256" key="3">
    <source>
        <dbReference type="ARBA" id="ARBA00022737"/>
    </source>
</evidence>
<dbReference type="InterPro" id="IPR032675">
    <property type="entry name" value="LRR_dom_sf"/>
</dbReference>
<dbReference type="PANTHER" id="PTHR36766">
    <property type="entry name" value="PLANT BROAD-SPECTRUM MILDEW RESISTANCE PROTEIN RPW8"/>
    <property type="match status" value="1"/>
</dbReference>
<gene>
    <name evidence="11" type="primary">TAO1_9</name>
    <name evidence="11" type="ORF">CK203_047515</name>
</gene>
<evidence type="ECO:0000256" key="2">
    <source>
        <dbReference type="ARBA" id="ARBA00022614"/>
    </source>
</evidence>
<evidence type="ECO:0000259" key="9">
    <source>
        <dbReference type="Pfam" id="PF23286"/>
    </source>
</evidence>
<keyword evidence="4" id="KW-0611">Plant defense</keyword>
<dbReference type="InterPro" id="IPR058546">
    <property type="entry name" value="RPS4B/Roq1-like_LRR"/>
</dbReference>
<keyword evidence="5" id="KW-0520">NAD</keyword>
<name>A0A438GWV6_VITVI</name>
<protein>
    <recommendedName>
        <fullName evidence="1">ADP-ribosyl cyclase/cyclic ADP-ribose hydrolase</fullName>
        <ecNumber evidence="1">3.2.2.6</ecNumber>
    </recommendedName>
</protein>
<organism evidence="11 12">
    <name type="scientific">Vitis vinifera</name>
    <name type="common">Grape</name>
    <dbReference type="NCBI Taxonomy" id="29760"/>
    <lineage>
        <taxon>Eukaryota</taxon>
        <taxon>Viridiplantae</taxon>
        <taxon>Streptophyta</taxon>
        <taxon>Embryophyta</taxon>
        <taxon>Tracheophyta</taxon>
        <taxon>Spermatophyta</taxon>
        <taxon>Magnoliopsida</taxon>
        <taxon>eudicotyledons</taxon>
        <taxon>Gunneridae</taxon>
        <taxon>Pentapetalae</taxon>
        <taxon>rosids</taxon>
        <taxon>Vitales</taxon>
        <taxon>Vitaceae</taxon>
        <taxon>Viteae</taxon>
        <taxon>Vitis</taxon>
    </lineage>
</organism>
<proteinExistence type="predicted"/>
<keyword evidence="3" id="KW-0677">Repeat</keyword>